<dbReference type="InterPro" id="IPR035897">
    <property type="entry name" value="Toll_tir_struct_dom_sf"/>
</dbReference>
<dbReference type="InterPro" id="IPR000157">
    <property type="entry name" value="TIR_dom"/>
</dbReference>
<feature type="domain" description="TIR" evidence="1">
    <location>
        <begin position="40"/>
        <end position="143"/>
    </location>
</feature>
<proteinExistence type="predicted"/>
<name>A0ABS4V7Z1_9ACTN</name>
<evidence type="ECO:0000259" key="1">
    <source>
        <dbReference type="Pfam" id="PF13676"/>
    </source>
</evidence>
<dbReference type="SUPFAM" id="SSF52200">
    <property type="entry name" value="Toll/Interleukin receptor TIR domain"/>
    <property type="match status" value="1"/>
</dbReference>
<comment type="caution">
    <text evidence="2">The sequence shown here is derived from an EMBL/GenBank/DDBJ whole genome shotgun (WGS) entry which is preliminary data.</text>
</comment>
<dbReference type="Gene3D" id="3.40.50.10140">
    <property type="entry name" value="Toll/interleukin-1 receptor homology (TIR) domain"/>
    <property type="match status" value="1"/>
</dbReference>
<accession>A0ABS4V7Z1</accession>
<dbReference type="Pfam" id="PF13676">
    <property type="entry name" value="TIR_2"/>
    <property type="match status" value="1"/>
</dbReference>
<evidence type="ECO:0000313" key="2">
    <source>
        <dbReference type="EMBL" id="MBP2359963.1"/>
    </source>
</evidence>
<dbReference type="RefSeq" id="WP_209470015.1">
    <property type="nucleotide sequence ID" value="NZ_BMWJ01000010.1"/>
</dbReference>
<reference evidence="2 3" key="1">
    <citation type="submission" date="2021-03" db="EMBL/GenBank/DDBJ databases">
        <title>Sequencing the genomes of 1000 actinobacteria strains.</title>
        <authorList>
            <person name="Klenk H.-P."/>
        </authorList>
    </citation>
    <scope>NUCLEOTIDE SEQUENCE [LARGE SCALE GENOMIC DNA]</scope>
    <source>
        <strain evidence="2 3">DSM 40843</strain>
    </source>
</reference>
<sequence>MNSYEKVVGFWSYTHRDDELNKGRIRELAKLISDEYEVITAEDLRIFVDKNDLEWGAEWRSRIEAALAGTTFCIPIVTPAFFKSPECRREVLTFSGHARSLGLEELLLPILYVKVPGLSEDSPDEVMSLIANRQYVDWTKLRTEDSNSPAHRKAVENLAERLVGILERSVQVASENERDIESPEGEESTLLEMMAGMEAAFPRWTSVVEEFASVMEVIGRETGLAAEEIQRSDAQGGGFAGRLRVSHQLAERITVPVDRFYELGNLYSAELVNVEPGILALIREAPRQAVSAEELGTVKEFFSNVRGAVAASRANIPALRVFSENVSALKGLSKAMRPLAVKMESAVRQVMDGQAILDEWERLINDTGKL</sequence>
<organism evidence="2 3">
    <name type="scientific">Streptomyces clavifer</name>
    <dbReference type="NCBI Taxonomy" id="68188"/>
    <lineage>
        <taxon>Bacteria</taxon>
        <taxon>Bacillati</taxon>
        <taxon>Actinomycetota</taxon>
        <taxon>Actinomycetes</taxon>
        <taxon>Kitasatosporales</taxon>
        <taxon>Streptomycetaceae</taxon>
        <taxon>Streptomyces</taxon>
    </lineage>
</organism>
<dbReference type="Proteomes" id="UP001519311">
    <property type="component" value="Unassembled WGS sequence"/>
</dbReference>
<dbReference type="EMBL" id="JAGINS010000001">
    <property type="protein sequence ID" value="MBP2359963.1"/>
    <property type="molecule type" value="Genomic_DNA"/>
</dbReference>
<evidence type="ECO:0000313" key="3">
    <source>
        <dbReference type="Proteomes" id="UP001519311"/>
    </source>
</evidence>
<keyword evidence="3" id="KW-1185">Reference proteome</keyword>
<gene>
    <name evidence="2" type="ORF">JOF59_002363</name>
</gene>
<protein>
    <recommendedName>
        <fullName evidence="1">TIR domain-containing protein</fullName>
    </recommendedName>
</protein>